<dbReference type="EMBL" id="JABBCX010000003">
    <property type="protein sequence ID" value="NMF48475.1"/>
    <property type="molecule type" value="Genomic_DNA"/>
</dbReference>
<dbReference type="Proteomes" id="UP000519126">
    <property type="component" value="Unassembled WGS sequence"/>
</dbReference>
<gene>
    <name evidence="2" type="ORF">HHL01_09805</name>
</gene>
<dbReference type="InterPro" id="IPR007730">
    <property type="entry name" value="SPOR-like_dom"/>
</dbReference>
<dbReference type="GO" id="GO:0042834">
    <property type="term" value="F:peptidoglycan binding"/>
    <property type="evidence" value="ECO:0007669"/>
    <property type="project" value="InterPro"/>
</dbReference>
<sequence length="184" mass="20927">MQHSLITDKQVKEYVSQWHLQQESIGRLTAMEDDLQLLIMALSSQSELTENPPLLMQNKIDITYGNQPSQNLEPTALNNTPEVKTPNLQNSELTLTDETKIGAQLGWYLKPELVKARVERLKQLYPSAFTQFNFTMFERENNNMTLYGLRVGPFKNDAQVSAFCYLANQLDQACNIAAFVGKPI</sequence>
<proteinExistence type="predicted"/>
<evidence type="ECO:0000313" key="3">
    <source>
        <dbReference type="Proteomes" id="UP000519126"/>
    </source>
</evidence>
<dbReference type="Pfam" id="PF05036">
    <property type="entry name" value="SPOR"/>
    <property type="match status" value="1"/>
</dbReference>
<evidence type="ECO:0000313" key="2">
    <source>
        <dbReference type="EMBL" id="NMF48475.1"/>
    </source>
</evidence>
<evidence type="ECO:0000259" key="1">
    <source>
        <dbReference type="Pfam" id="PF05036"/>
    </source>
</evidence>
<dbReference type="AlphaFoldDB" id="A0A7X9U6F4"/>
<dbReference type="RefSeq" id="WP_170071816.1">
    <property type="nucleotide sequence ID" value="NZ_JABBCX010000003.1"/>
</dbReference>
<name>A0A7X9U6F4_9GAMM</name>
<accession>A0A7X9U6F4</accession>
<reference evidence="2 3" key="1">
    <citation type="submission" date="2020-04" db="EMBL/GenBank/DDBJ databases">
        <title>Genome Sequencing and Assembley of Pseudoalteromonas artica.</title>
        <authorList>
            <person name="Akerly B."/>
            <person name="Cook G."/>
        </authorList>
    </citation>
    <scope>NUCLEOTIDE SEQUENCE [LARGE SCALE GENOMIC DNA]</scope>
    <source>
        <strain evidence="2 3">NEC-BIFX-0059</strain>
    </source>
</reference>
<comment type="caution">
    <text evidence="2">The sequence shown here is derived from an EMBL/GenBank/DDBJ whole genome shotgun (WGS) entry which is preliminary data.</text>
</comment>
<feature type="domain" description="SPOR" evidence="1">
    <location>
        <begin position="104"/>
        <end position="164"/>
    </location>
</feature>
<protein>
    <submittedName>
        <fullName evidence="2">SPOR domain-containing protein</fullName>
    </submittedName>
</protein>
<organism evidence="2 3">
    <name type="scientific">Pseudoalteromonas arctica</name>
    <dbReference type="NCBI Taxonomy" id="394751"/>
    <lineage>
        <taxon>Bacteria</taxon>
        <taxon>Pseudomonadati</taxon>
        <taxon>Pseudomonadota</taxon>
        <taxon>Gammaproteobacteria</taxon>
        <taxon>Alteromonadales</taxon>
        <taxon>Pseudoalteromonadaceae</taxon>
        <taxon>Pseudoalteromonas</taxon>
    </lineage>
</organism>